<keyword evidence="4" id="KW-0456">Lyase</keyword>
<dbReference type="PROSITE" id="PS51891">
    <property type="entry name" value="CENP_V_GFA"/>
    <property type="match status" value="1"/>
</dbReference>
<comment type="caution">
    <text evidence="6">The sequence shown here is derived from an EMBL/GenBank/DDBJ whole genome shotgun (WGS) entry which is preliminary data.</text>
</comment>
<dbReference type="PANTHER" id="PTHR33337:SF40">
    <property type="entry name" value="CENP-V_GFA DOMAIN-CONTAINING PROTEIN-RELATED"/>
    <property type="match status" value="1"/>
</dbReference>
<dbReference type="GO" id="GO:0016846">
    <property type="term" value="F:carbon-sulfur lyase activity"/>
    <property type="evidence" value="ECO:0007669"/>
    <property type="project" value="InterPro"/>
</dbReference>
<evidence type="ECO:0000313" key="7">
    <source>
        <dbReference type="Proteomes" id="UP001243844"/>
    </source>
</evidence>
<evidence type="ECO:0000259" key="5">
    <source>
        <dbReference type="PROSITE" id="PS51891"/>
    </source>
</evidence>
<dbReference type="InterPro" id="IPR011057">
    <property type="entry name" value="Mss4-like_sf"/>
</dbReference>
<dbReference type="RefSeq" id="WP_308976438.1">
    <property type="nucleotide sequence ID" value="NZ_JAVIDL010000019.1"/>
</dbReference>
<proteinExistence type="inferred from homology"/>
<dbReference type="InterPro" id="IPR006913">
    <property type="entry name" value="CENP-V/GFA"/>
</dbReference>
<feature type="domain" description="CENP-V/GFA" evidence="5">
    <location>
        <begin position="4"/>
        <end position="119"/>
    </location>
</feature>
<protein>
    <submittedName>
        <fullName evidence="6">GFA family protein</fullName>
    </submittedName>
</protein>
<dbReference type="SUPFAM" id="SSF51316">
    <property type="entry name" value="Mss4-like"/>
    <property type="match status" value="1"/>
</dbReference>
<gene>
    <name evidence="6" type="ORF">RFH47_10605</name>
</gene>
<dbReference type="GO" id="GO:0046872">
    <property type="term" value="F:metal ion binding"/>
    <property type="evidence" value="ECO:0007669"/>
    <property type="project" value="UniProtKB-KW"/>
</dbReference>
<dbReference type="Gene3D" id="3.90.1590.10">
    <property type="entry name" value="glutathione-dependent formaldehyde- activating enzyme (gfa)"/>
    <property type="match status" value="1"/>
</dbReference>
<dbReference type="PANTHER" id="PTHR33337">
    <property type="entry name" value="GFA DOMAIN-CONTAINING PROTEIN"/>
    <property type="match status" value="1"/>
</dbReference>
<accession>A0AAW8JAK0</accession>
<dbReference type="EMBL" id="JAVIDL010000019">
    <property type="protein sequence ID" value="MDQ8936176.1"/>
    <property type="molecule type" value="Genomic_DNA"/>
</dbReference>
<sequence>MENIKGSCCCGAIQFELQALPSMMGTCHCSRCRKLGSSTLVFVEHSKFNLVKGREFISTYTPEPPYEYIRTFCQKCGTSLGGIGSGSENFPVPMNILDDHLAFTNQFHVFVASKPNWYEIHDEAPQYQENPF</sequence>
<organism evidence="6 7">
    <name type="scientific">Acinetobacter rudis</name>
    <dbReference type="NCBI Taxonomy" id="632955"/>
    <lineage>
        <taxon>Bacteria</taxon>
        <taxon>Pseudomonadati</taxon>
        <taxon>Pseudomonadota</taxon>
        <taxon>Gammaproteobacteria</taxon>
        <taxon>Moraxellales</taxon>
        <taxon>Moraxellaceae</taxon>
        <taxon>Acinetobacter</taxon>
    </lineage>
</organism>
<comment type="similarity">
    <text evidence="1">Belongs to the Gfa family.</text>
</comment>
<dbReference type="Pfam" id="PF04828">
    <property type="entry name" value="GFA"/>
    <property type="match status" value="1"/>
</dbReference>
<name>A0AAW8JAK0_9GAMM</name>
<evidence type="ECO:0000256" key="2">
    <source>
        <dbReference type="ARBA" id="ARBA00022723"/>
    </source>
</evidence>
<reference evidence="6" key="1">
    <citation type="submission" date="2023-08" db="EMBL/GenBank/DDBJ databases">
        <title>Emergence of clinically-relevant ST2 carbapenem-resistant Acinetobacter baumannii strains in hospital sewages in Zhejiang, East of China.</title>
        <authorList>
            <person name="Kaichao C."/>
            <person name="Zhang R."/>
        </authorList>
    </citation>
    <scope>NUCLEOTIDE SEQUENCE</scope>
    <source>
        <strain evidence="6">M-RB-37</strain>
    </source>
</reference>
<evidence type="ECO:0000256" key="3">
    <source>
        <dbReference type="ARBA" id="ARBA00022833"/>
    </source>
</evidence>
<keyword evidence="2" id="KW-0479">Metal-binding</keyword>
<dbReference type="Proteomes" id="UP001243844">
    <property type="component" value="Unassembled WGS sequence"/>
</dbReference>
<evidence type="ECO:0000256" key="4">
    <source>
        <dbReference type="ARBA" id="ARBA00023239"/>
    </source>
</evidence>
<evidence type="ECO:0000313" key="6">
    <source>
        <dbReference type="EMBL" id="MDQ8936176.1"/>
    </source>
</evidence>
<evidence type="ECO:0000256" key="1">
    <source>
        <dbReference type="ARBA" id="ARBA00005495"/>
    </source>
</evidence>
<dbReference type="AlphaFoldDB" id="A0AAW8JAK0"/>
<keyword evidence="3" id="KW-0862">Zinc</keyword>